<comment type="caution">
    <text evidence="1">The sequence shown here is derived from an EMBL/GenBank/DDBJ whole genome shotgun (WGS) entry which is preliminary data.</text>
</comment>
<dbReference type="Proteomes" id="UP000753961">
    <property type="component" value="Unassembled WGS sequence"/>
</dbReference>
<gene>
    <name evidence="1" type="ORF">KUV50_14935</name>
</gene>
<dbReference type="AlphaFoldDB" id="A0A953LE05"/>
<proteinExistence type="predicted"/>
<dbReference type="EMBL" id="JAHVHU010000014">
    <property type="protein sequence ID" value="MBY5959444.1"/>
    <property type="molecule type" value="Genomic_DNA"/>
</dbReference>
<name>A0A953LE05_9BACT</name>
<evidence type="ECO:0000313" key="2">
    <source>
        <dbReference type="Proteomes" id="UP000753961"/>
    </source>
</evidence>
<keyword evidence="2" id="KW-1185">Reference proteome</keyword>
<sequence>MEAWEIDFEWLRIRHFLKDLMDQEKLPDLNNVLLLIGIRELGQAKEEWTKEEKRDLMNVAVCTLLEMEGYYQFHALDEEGWPHFEQLKPFDIKGVKDQEEWLKHKVIHYFKAKVFEDEVSVE</sequence>
<protein>
    <submittedName>
        <fullName evidence="1">Uncharacterized protein</fullName>
    </submittedName>
</protein>
<accession>A0A953LE05</accession>
<evidence type="ECO:0000313" key="1">
    <source>
        <dbReference type="EMBL" id="MBY5959444.1"/>
    </source>
</evidence>
<organism evidence="1 2">
    <name type="scientific">Membranihabitans marinus</name>
    <dbReference type="NCBI Taxonomy" id="1227546"/>
    <lineage>
        <taxon>Bacteria</taxon>
        <taxon>Pseudomonadati</taxon>
        <taxon>Bacteroidota</taxon>
        <taxon>Saprospiria</taxon>
        <taxon>Saprospirales</taxon>
        <taxon>Saprospiraceae</taxon>
        <taxon>Membranihabitans</taxon>
    </lineage>
</organism>
<dbReference type="RefSeq" id="WP_222580981.1">
    <property type="nucleotide sequence ID" value="NZ_JAHVHU010000014.1"/>
</dbReference>
<reference evidence="1" key="1">
    <citation type="submission" date="2021-06" db="EMBL/GenBank/DDBJ databases">
        <title>44 bacteria genomes isolated from Dapeng, Shenzhen.</title>
        <authorList>
            <person name="Zheng W."/>
            <person name="Yu S."/>
            <person name="Huang Y."/>
        </authorList>
    </citation>
    <scope>NUCLEOTIDE SEQUENCE</scope>
    <source>
        <strain evidence="1">DP5N28-2</strain>
    </source>
</reference>